<keyword evidence="2" id="KW-1185">Reference proteome</keyword>
<proteinExistence type="predicted"/>
<evidence type="ECO:0000313" key="1">
    <source>
        <dbReference type="EMBL" id="CAE7240118.1"/>
    </source>
</evidence>
<dbReference type="Proteomes" id="UP000601435">
    <property type="component" value="Unassembled WGS sequence"/>
</dbReference>
<organism evidence="1 2">
    <name type="scientific">Symbiodinium necroappetens</name>
    <dbReference type="NCBI Taxonomy" id="1628268"/>
    <lineage>
        <taxon>Eukaryota</taxon>
        <taxon>Sar</taxon>
        <taxon>Alveolata</taxon>
        <taxon>Dinophyceae</taxon>
        <taxon>Suessiales</taxon>
        <taxon>Symbiodiniaceae</taxon>
        <taxon>Symbiodinium</taxon>
    </lineage>
</organism>
<reference evidence="1" key="1">
    <citation type="submission" date="2021-02" db="EMBL/GenBank/DDBJ databases">
        <authorList>
            <person name="Dougan E. K."/>
            <person name="Rhodes N."/>
            <person name="Thang M."/>
            <person name="Chan C."/>
        </authorList>
    </citation>
    <scope>NUCLEOTIDE SEQUENCE</scope>
</reference>
<feature type="non-terminal residue" evidence="1">
    <location>
        <position position="1"/>
    </location>
</feature>
<accession>A0A812L6R5</accession>
<gene>
    <name evidence="1" type="ORF">SNEC2469_LOCUS4271</name>
</gene>
<protein>
    <submittedName>
        <fullName evidence="1">Uncharacterized protein</fullName>
    </submittedName>
</protein>
<sequence>NLELAARVPCAIGGVVAARASSLSFSRCARQRWWGQRLREVCVRRARCTALTQKLGFPSHRALKLQLLTVLRAWSATPEFLRSPLETLKLLRLDSFSLRYNSNHCCAQVLIPSQHRFVDQGRLT</sequence>
<evidence type="ECO:0000313" key="2">
    <source>
        <dbReference type="Proteomes" id="UP000601435"/>
    </source>
</evidence>
<comment type="caution">
    <text evidence="1">The sequence shown here is derived from an EMBL/GenBank/DDBJ whole genome shotgun (WGS) entry which is preliminary data.</text>
</comment>
<dbReference type="AlphaFoldDB" id="A0A812L6R5"/>
<dbReference type="EMBL" id="CAJNJA010008761">
    <property type="protein sequence ID" value="CAE7240118.1"/>
    <property type="molecule type" value="Genomic_DNA"/>
</dbReference>
<name>A0A812L6R5_9DINO</name>